<reference evidence="3" key="1">
    <citation type="journal article" date="2012" name="Science">
        <title>The Paleozoic origin of enzymatic lignin decomposition reconstructed from 31 fungal genomes.</title>
        <authorList>
            <person name="Floudas D."/>
            <person name="Binder M."/>
            <person name="Riley R."/>
            <person name="Barry K."/>
            <person name="Blanchette R.A."/>
            <person name="Henrissat B."/>
            <person name="Martinez A.T."/>
            <person name="Otillar R."/>
            <person name="Spatafora J.W."/>
            <person name="Yadav J.S."/>
            <person name="Aerts A."/>
            <person name="Benoit I."/>
            <person name="Boyd A."/>
            <person name="Carlson A."/>
            <person name="Copeland A."/>
            <person name="Coutinho P.M."/>
            <person name="de Vries R.P."/>
            <person name="Ferreira P."/>
            <person name="Findley K."/>
            <person name="Foster B."/>
            <person name="Gaskell J."/>
            <person name="Glotzer D."/>
            <person name="Gorecki P."/>
            <person name="Heitman J."/>
            <person name="Hesse C."/>
            <person name="Hori C."/>
            <person name="Igarashi K."/>
            <person name="Jurgens J.A."/>
            <person name="Kallen N."/>
            <person name="Kersten P."/>
            <person name="Kohler A."/>
            <person name="Kuees U."/>
            <person name="Kumar T.K.A."/>
            <person name="Kuo A."/>
            <person name="LaButti K."/>
            <person name="Larrondo L.F."/>
            <person name="Lindquist E."/>
            <person name="Ling A."/>
            <person name="Lombard V."/>
            <person name="Lucas S."/>
            <person name="Lundell T."/>
            <person name="Martin R."/>
            <person name="McLaughlin D.J."/>
            <person name="Morgenstern I."/>
            <person name="Morin E."/>
            <person name="Murat C."/>
            <person name="Nagy L.G."/>
            <person name="Nolan M."/>
            <person name="Ohm R.A."/>
            <person name="Patyshakuliyeva A."/>
            <person name="Rokas A."/>
            <person name="Ruiz-Duenas F.J."/>
            <person name="Sabat G."/>
            <person name="Salamov A."/>
            <person name="Samejima M."/>
            <person name="Schmutz J."/>
            <person name="Slot J.C."/>
            <person name="St John F."/>
            <person name="Stenlid J."/>
            <person name="Sun H."/>
            <person name="Sun S."/>
            <person name="Syed K."/>
            <person name="Tsang A."/>
            <person name="Wiebenga A."/>
            <person name="Young D."/>
            <person name="Pisabarro A."/>
            <person name="Eastwood D.C."/>
            <person name="Martin F."/>
            <person name="Cullen D."/>
            <person name="Grigoriev I.V."/>
            <person name="Hibbett D.S."/>
        </authorList>
    </citation>
    <scope>NUCLEOTIDE SEQUENCE [LARGE SCALE GENOMIC DNA]</scope>
    <source>
        <strain evidence="3">RWD-64-598 SS2</strain>
    </source>
</reference>
<dbReference type="KEGG" id="cput:CONPUDRAFT_147674"/>
<keyword evidence="3" id="KW-1185">Reference proteome</keyword>
<evidence type="ECO:0000256" key="1">
    <source>
        <dbReference type="SAM" id="MobiDB-lite"/>
    </source>
</evidence>
<dbReference type="InterPro" id="IPR001680">
    <property type="entry name" value="WD40_rpt"/>
</dbReference>
<dbReference type="Proteomes" id="UP000053558">
    <property type="component" value="Unassembled WGS sequence"/>
</dbReference>
<feature type="compositionally biased region" description="Low complexity" evidence="1">
    <location>
        <begin position="1804"/>
        <end position="1829"/>
    </location>
</feature>
<feature type="compositionally biased region" description="Basic residues" evidence="1">
    <location>
        <begin position="1895"/>
        <end position="1904"/>
    </location>
</feature>
<feature type="compositionally biased region" description="Low complexity" evidence="1">
    <location>
        <begin position="2136"/>
        <end position="2173"/>
    </location>
</feature>
<evidence type="ECO:0000313" key="2">
    <source>
        <dbReference type="EMBL" id="EIW74694.1"/>
    </source>
</evidence>
<feature type="compositionally biased region" description="Basic and acidic residues" evidence="1">
    <location>
        <begin position="379"/>
        <end position="405"/>
    </location>
</feature>
<protein>
    <submittedName>
        <fullName evidence="2">Uncharacterized protein</fullName>
    </submittedName>
</protein>
<feature type="compositionally biased region" description="Polar residues" evidence="1">
    <location>
        <begin position="1161"/>
        <end position="1186"/>
    </location>
</feature>
<sequence>MLYSKLNFNTYSAACSRYRSTPLVVIRLAQTKKRFKQNNAVQTYSPHVVNDDDWWKLLSDNIPVEAFTGRFAHHPLDDTQKTLLTALKQRLDERCNSIVWLHDASEDASSTRAVILALMKELNKKNRVGGRFVCCLNDIRRQSLDRIFPTIAYQLGRREPSSRELIVRELKRDPALLEAACSYNDQIRPLFHEPVRGLKFTWTKDDAENNVDTTTRAFLFDRLDHCCPPEEYIYIVDFLELLVDTLHLDPDIPNFHLFFITGRGFSLQEVEDVFKAPYVTSTVETSNIANAPPIILRSFRVEHRSDPPSPPSPRDDDDQQDGGGNGGDMGPDEGSGVDRGSRGGNGGDHRGGNGGYDGGNGGDRRGLGRNEGGSNDGVEAARDEGSKGRSFDGGGDRDTQGDKASTRAHRTHSSPLNSPMSVSPVSYSPMAHSPMSQTPASPSESAYVSRREPSPNVYMNDDQDGENSHEMLALQCLDYMNYRLWRNPFSLNAQENAGGPDHRIDIGEDESLYYACVHWADHLSQADWTRLGDLRPSAGLFFKYRLLYWVEFMIAADELPAIPTMLRAASMAIESSHWNENARCRLKQLCYDVERVVLELGNNSARHSLPLDLPRAALPFAPINSELRRSSRLVISHYEPRIKVHNLRQHWSPHVLTINVAASSPYHTVSQSSSTELVGTAVSPDGTRAVSWEQNGRLRLWDVFSGCLLESRKFSALFTPSCHHGRPIHSHNIITFSSDGRYILVNSSPQLFLWDVVNFGKDRPLILTIGDGQVLSSSISITKEEGILVAIGSSSAISTWRRTSRLEWEIIQTRLTSACTIAVSISPCGRWILSSECNSSTTRLWDSGGLLNLKSIEIPVHSSKLPPDSLICHLFASEYAIVLWSSGQDHWLSTTPLRALQTLEGVLDGKLTTPSLVESESHVEGASNSTIELPFKVKVKPIYVGDRLTAIEIDGQFYAPNGLLLGARPVSLAKPLSCGSYARVASISEDKCSLCLWDPSIPTDLASELDGVRYLHPVIQSPSSSLPSSPLQSSSMATKPRTPGPIGVEEPPFSPSLFPSPQLKPQQPPSSTPRSGPSSTFLAMHGQKTDWPYNEEEDDTDIEEDVDTTASQCSTGSQAISPYLQQGHPGPTWSQLVNSLNYPSILHTASKDGRDEDEINSVDSNNGGKNKVSATSSSRQDTQQTWPASYSSPDYVSSPSGPSGISPSDLSAPLAFTQRHHPNPTLPQALARLSPSVSPINALKMMGNDLHENDPQSQISTPVGRPENHPQGTDLIKICGPLQETASSPTICSSPSSLAEMGQCSSHFYDQKFVRVFAMADEYTFPVDSLYREAESTVIISKSLDNVNVSESIVQQKLSHSTALVTRFFADEALRCSEGALSQEYTATGTVTYDGGTVSFKREFLALPWCSEYGAKLTLTSTLVTPSRLPTSTTPRMERSSTPIADEVEVIAVLSRLILGKTGLKRETRSGTGWLFRRDSARLVRAMTRSTTWCNTDGRVTVDNVDAAFHETEKKDDIVARRSGWDCEGSRTRTVNDDAVWKVLSEHIPVDAFSVRYSTKRRQNHDGHHKALLEDILRRLTERCRSVIWLCTNANNTTAHSTAVAPSTTLVAHSVAIQLAKENSLGGRFVCSSQDPKRQALNHFSPTIAYQLGTPPNHWSTRNLLVQTLRRDPALLHPKCSFDDQIGPLFHKPVRSLKNVWNQAKPRVFVFDRIDECCPPEEYDSIVDFFDLLVDILHLDDGIPDFHLFFASGPKFSLEQVRELFSGPSTSYNLQITDTGPDSSMSLVSFQLRSPPHVSPPHPLLALSPPDLSASQPSSPSTIPSTLSSWQLETSFHYGNNSSRSPSSGPSSPHPRIRPQSRSQSPSSPLPSLSHFSQPIHKRARSQSLNSASSRPRKRVRLRSQTRSPTPSQSSELDYSLAPTLSIRHSPPSRRNSPAFYSSMPLPDLGHPTHYAMTTVREFSPRPWRYSSLPASYNYPSFRFDQFESPSSMHSPSPTRSSGYTSSSLLDQFEPSNSRHSPSPSQSSDYTPLYFIDQLESPSPRQSPPSRSSPSSESNHPLPHAMLDSQYFSPRPERSPSPSQLLSDSSFHPWNTEVPYDTQMSSAFTFSSSHETTQTSRFQSPESGSSPPPSSPIHLASPSHDTAQSTRSQSSDSSPSSPLPSPTRSFLPSHDTNQYYRSFQTPPPVLFLPSSSPLLPRRHDALTRDPYRRDCKVFTNDVYPEEGHADGQDFHNKAALQSMEYMSYKLRHDGFCSQQSGDPGTNDNAIHPHMVANDEDMNPSSALYKCCVHWAYHLSWSDWTFSKEFHAIVGAFLKYRLLLWADFMVAVDQVAAVPTMLRTASVAVENSRWSAKRRGQIQQLMYDVERAVLEHRSSGSSASLSDSSIALAPRNSELRRSFRVLIADNELKVSHAVRPRWPARVLTIDVMSSLPSNHEQAEGDARLRVIGIAVSSDGTRLVSWEESGCLHLWDIITGHLVSSSRFQAPFTSACSHNKPINYEAAISFSSDSDLILLTSHLSVFLWSLRDNDDSQDSSFTLSSEDGPALCSALEIEHFHGSTFIVVGRAHGISTWKQTRDMAWVSLHSQSTPFCTTAVSVSSCLIVHLRKADDLTVIHSFPTVPPSSPLSSLLCHMFCDDYALALWSTHRRQERWLSALPMCTSRSVSFEGTLTNSSGYMAGDAAVGSKSRSSMRFPFQVNPVYVDNRLVALEFDGSLYSRSGAMILNTGLAPESPLSAGSYERVATLSEDRYHIYVWDPSILAKTHDAFSFGYGIDDVSLPGVY</sequence>
<dbReference type="SMART" id="SM00320">
    <property type="entry name" value="WD40"/>
    <property type="match status" value="4"/>
</dbReference>
<name>R7SI46_CONPW</name>
<accession>R7SI46</accession>
<dbReference type="RefSeq" id="XP_007775286.1">
    <property type="nucleotide sequence ID" value="XM_007777096.1"/>
</dbReference>
<feature type="compositionally biased region" description="Polar residues" evidence="1">
    <location>
        <begin position="2174"/>
        <end position="2184"/>
    </location>
</feature>
<feature type="compositionally biased region" description="Low complexity" evidence="1">
    <location>
        <begin position="1055"/>
        <end position="1065"/>
    </location>
</feature>
<dbReference type="InterPro" id="IPR015943">
    <property type="entry name" value="WD40/YVTN_repeat-like_dom_sf"/>
</dbReference>
<feature type="region of interest" description="Disordered" evidence="1">
    <location>
        <begin position="1799"/>
        <end position="1948"/>
    </location>
</feature>
<feature type="compositionally biased region" description="Polar residues" evidence="1">
    <location>
        <begin position="434"/>
        <end position="446"/>
    </location>
</feature>
<dbReference type="PANTHER" id="PTHR24216:SF65">
    <property type="entry name" value="PAXILLIN-LIKE PROTEIN 1"/>
    <property type="match status" value="1"/>
</dbReference>
<feature type="region of interest" description="Disordered" evidence="1">
    <location>
        <begin position="2110"/>
        <end position="2185"/>
    </location>
</feature>
<proteinExistence type="predicted"/>
<feature type="compositionally biased region" description="Low complexity" evidence="1">
    <location>
        <begin position="1021"/>
        <end position="1035"/>
    </location>
</feature>
<dbReference type="SUPFAM" id="SSF69322">
    <property type="entry name" value="Tricorn protease domain 2"/>
    <property type="match status" value="1"/>
</dbReference>
<feature type="compositionally biased region" description="Low complexity" evidence="1">
    <location>
        <begin position="1858"/>
        <end position="1879"/>
    </location>
</feature>
<feature type="region of interest" description="Disordered" evidence="1">
    <location>
        <begin position="302"/>
        <end position="465"/>
    </location>
</feature>
<feature type="compositionally biased region" description="Low complexity" evidence="1">
    <location>
        <begin position="418"/>
        <end position="430"/>
    </location>
</feature>
<feature type="compositionally biased region" description="Low complexity" evidence="1">
    <location>
        <begin position="2080"/>
        <end position="2090"/>
    </location>
</feature>
<dbReference type="eggNOG" id="ENOG502QPZZ">
    <property type="taxonomic scope" value="Eukaryota"/>
</dbReference>
<feature type="region of interest" description="Disordered" evidence="1">
    <location>
        <begin position="1148"/>
        <end position="1229"/>
    </location>
</feature>
<organism evidence="2 3">
    <name type="scientific">Coniophora puteana (strain RWD-64-598)</name>
    <name type="common">Brown rot fungus</name>
    <dbReference type="NCBI Taxonomy" id="741705"/>
    <lineage>
        <taxon>Eukaryota</taxon>
        <taxon>Fungi</taxon>
        <taxon>Dikarya</taxon>
        <taxon>Basidiomycota</taxon>
        <taxon>Agaricomycotina</taxon>
        <taxon>Agaricomycetes</taxon>
        <taxon>Agaricomycetidae</taxon>
        <taxon>Boletales</taxon>
        <taxon>Coniophorineae</taxon>
        <taxon>Coniophoraceae</taxon>
        <taxon>Coniophora</taxon>
    </lineage>
</organism>
<feature type="compositionally biased region" description="Low complexity" evidence="1">
    <location>
        <begin position="1905"/>
        <end position="1915"/>
    </location>
</feature>
<feature type="region of interest" description="Disordered" evidence="1">
    <location>
        <begin position="1247"/>
        <end position="1270"/>
    </location>
</feature>
<feature type="compositionally biased region" description="Low complexity" evidence="1">
    <location>
        <begin position="1842"/>
        <end position="1851"/>
    </location>
</feature>
<feature type="compositionally biased region" description="Polar residues" evidence="1">
    <location>
        <begin position="2110"/>
        <end position="2123"/>
    </location>
</feature>
<feature type="compositionally biased region" description="Polar residues" evidence="1">
    <location>
        <begin position="1830"/>
        <end position="1841"/>
    </location>
</feature>
<dbReference type="InterPro" id="IPR036322">
    <property type="entry name" value="WD40_repeat_dom_sf"/>
</dbReference>
<dbReference type="PANTHER" id="PTHR24216">
    <property type="entry name" value="PAXILLIN-RELATED"/>
    <property type="match status" value="1"/>
</dbReference>
<feature type="region of interest" description="Disordered" evidence="1">
    <location>
        <begin position="1988"/>
        <end position="2090"/>
    </location>
</feature>
<evidence type="ECO:0000313" key="3">
    <source>
        <dbReference type="Proteomes" id="UP000053558"/>
    </source>
</evidence>
<feature type="compositionally biased region" description="Low complexity" evidence="1">
    <location>
        <begin position="2015"/>
        <end position="2028"/>
    </location>
</feature>
<feature type="compositionally biased region" description="Acidic residues" evidence="1">
    <location>
        <begin position="1093"/>
        <end position="1107"/>
    </location>
</feature>
<feature type="compositionally biased region" description="Low complexity" evidence="1">
    <location>
        <begin position="1989"/>
        <end position="2008"/>
    </location>
</feature>
<dbReference type="EMBL" id="JH711591">
    <property type="protein sequence ID" value="EIW74694.1"/>
    <property type="molecule type" value="Genomic_DNA"/>
</dbReference>
<feature type="compositionally biased region" description="Low complexity" evidence="1">
    <location>
        <begin position="2038"/>
        <end position="2064"/>
    </location>
</feature>
<feature type="region of interest" description="Disordered" evidence="1">
    <location>
        <begin position="1021"/>
        <end position="1115"/>
    </location>
</feature>
<dbReference type="GeneID" id="19202354"/>
<feature type="compositionally biased region" description="Gly residues" evidence="1">
    <location>
        <begin position="342"/>
        <end position="361"/>
    </location>
</feature>
<feature type="compositionally biased region" description="Low complexity" evidence="1">
    <location>
        <begin position="1187"/>
        <end position="1208"/>
    </location>
</feature>
<gene>
    <name evidence="2" type="ORF">CONPUDRAFT_147674</name>
</gene>
<dbReference type="Gene3D" id="2.130.10.10">
    <property type="entry name" value="YVTN repeat-like/Quinoprotein amine dehydrogenase"/>
    <property type="match status" value="2"/>
</dbReference>
<dbReference type="SUPFAM" id="SSF50978">
    <property type="entry name" value="WD40 repeat-like"/>
    <property type="match status" value="1"/>
</dbReference>